<keyword evidence="7" id="KW-1185">Reference proteome</keyword>
<dbReference type="RefSeq" id="WP_133901601.1">
    <property type="nucleotide sequence ID" value="NZ_SOCP01000002.1"/>
</dbReference>
<proteinExistence type="predicted"/>
<dbReference type="GO" id="GO:0004609">
    <property type="term" value="F:phosphatidylserine decarboxylase activity"/>
    <property type="evidence" value="ECO:0007669"/>
    <property type="project" value="InterPro"/>
</dbReference>
<evidence type="ECO:0000256" key="1">
    <source>
        <dbReference type="ARBA" id="ARBA00022793"/>
    </source>
</evidence>
<accession>A0A4V3FUS2</accession>
<evidence type="ECO:0000313" key="7">
    <source>
        <dbReference type="Proteomes" id="UP000294927"/>
    </source>
</evidence>
<keyword evidence="3" id="KW-0456">Lyase</keyword>
<gene>
    <name evidence="6" type="ORF">CLV71_102418</name>
</gene>
<dbReference type="AlphaFoldDB" id="A0A4V3FUS2"/>
<evidence type="ECO:0000256" key="4">
    <source>
        <dbReference type="ARBA" id="ARBA00023317"/>
    </source>
</evidence>
<evidence type="ECO:0000256" key="2">
    <source>
        <dbReference type="ARBA" id="ARBA00023145"/>
    </source>
</evidence>
<keyword evidence="1" id="KW-0210">Decarboxylase</keyword>
<dbReference type="InterPro" id="IPR022237">
    <property type="entry name" value="PsiD-like"/>
</dbReference>
<dbReference type="InterPro" id="IPR003817">
    <property type="entry name" value="PS_Dcarbxylase"/>
</dbReference>
<dbReference type="Proteomes" id="UP000294927">
    <property type="component" value="Unassembled WGS sequence"/>
</dbReference>
<dbReference type="Pfam" id="PF02666">
    <property type="entry name" value="PS_Dcarbxylase"/>
    <property type="match status" value="1"/>
</dbReference>
<dbReference type="Pfam" id="PF12588">
    <property type="entry name" value="PSDC"/>
    <property type="match status" value="1"/>
</dbReference>
<keyword evidence="4" id="KW-0670">Pyruvate</keyword>
<dbReference type="GO" id="GO:0006646">
    <property type="term" value="P:phosphatidylethanolamine biosynthetic process"/>
    <property type="evidence" value="ECO:0007669"/>
    <property type="project" value="TreeGrafter"/>
</dbReference>
<protein>
    <submittedName>
        <fullName evidence="6">Phosphatidylserine decarboxylase</fullName>
    </submittedName>
</protein>
<feature type="domain" description="L-tryptophan decarboxylase PsiD-like" evidence="5">
    <location>
        <begin position="56"/>
        <end position="182"/>
    </location>
</feature>
<dbReference type="OrthoDB" id="9802030at2"/>
<dbReference type="PANTHER" id="PTHR10067">
    <property type="entry name" value="PHOSPHATIDYLSERINE DECARBOXYLASE"/>
    <property type="match status" value="1"/>
</dbReference>
<reference evidence="6 7" key="1">
    <citation type="submission" date="2019-03" db="EMBL/GenBank/DDBJ databases">
        <title>Genomic Encyclopedia of Archaeal and Bacterial Type Strains, Phase II (KMG-II): from individual species to whole genera.</title>
        <authorList>
            <person name="Goeker M."/>
        </authorList>
    </citation>
    <scope>NUCLEOTIDE SEQUENCE [LARGE SCALE GENOMIC DNA]</scope>
    <source>
        <strain evidence="6 7">DSM 45499</strain>
    </source>
</reference>
<dbReference type="EMBL" id="SOCP01000002">
    <property type="protein sequence ID" value="TDV56351.1"/>
    <property type="molecule type" value="Genomic_DNA"/>
</dbReference>
<organism evidence="6 7">
    <name type="scientific">Actinophytocola oryzae</name>
    <dbReference type="NCBI Taxonomy" id="502181"/>
    <lineage>
        <taxon>Bacteria</taxon>
        <taxon>Bacillati</taxon>
        <taxon>Actinomycetota</taxon>
        <taxon>Actinomycetes</taxon>
        <taxon>Pseudonocardiales</taxon>
        <taxon>Pseudonocardiaceae</taxon>
    </lineage>
</organism>
<dbReference type="PANTHER" id="PTHR10067:SF9">
    <property type="entry name" value="PHOSPHATIDYLSERINE DECARBOXYLASE FAMILY PROTEIN (AFU_ORTHOLOGUE AFUA_7G01730)"/>
    <property type="match status" value="1"/>
</dbReference>
<keyword evidence="2" id="KW-0865">Zymogen</keyword>
<evidence type="ECO:0000259" key="5">
    <source>
        <dbReference type="Pfam" id="PF12588"/>
    </source>
</evidence>
<comment type="caution">
    <text evidence="6">The sequence shown here is derived from an EMBL/GenBank/DDBJ whole genome shotgun (WGS) entry which is preliminary data.</text>
</comment>
<evidence type="ECO:0000256" key="3">
    <source>
        <dbReference type="ARBA" id="ARBA00023239"/>
    </source>
</evidence>
<evidence type="ECO:0000313" key="6">
    <source>
        <dbReference type="EMBL" id="TDV56351.1"/>
    </source>
</evidence>
<sequence length="436" mass="48915">MTTVTTPMTEVEIEARYQSLFGHAAGYLPRDRGTVDDWQAMMRKKAGERGRADHVPSVRALQVLLENDPTLRDRVTRTIKEALRLNPRGIENTEQLLFALDEITRTAPSYRWNPKQRIYFPMSTLFCYMMAVEEGWTLFRDQRFNNALRGILRAWCQYLDSPESRHVLHRNRDGWLSRPACEDFKLYEFDVDWDDEHGGFTSYNDFFHRPIKPEFRPNDALTDPRAVVSVNDGSVANFYPDVQLDDDILDIKDQRYSLRMLLGGYGGTAGFVGGEVLQSFLSGANYHRLHAPVDGEIEYVETVEGLMFSELYSSQVDPSAGTLSQGYQANVNTRGIVVVNSTGPAIGRVGVVPVGITEISSVAITVEKGTRVQRGQEIGHFSYGGSSVCLVFEPDRVDIVVPHGQPGVVTDDGAPIFVNSTIARMTNAAQEPPRQR</sequence>
<name>A0A4V3FUS2_9PSEU</name>